<dbReference type="InterPro" id="IPR002347">
    <property type="entry name" value="SDR_fam"/>
</dbReference>
<sequence>MERALVIGESGGIGAALAAALRARLGQGAVVGLSRRRDGLDVTDEASVVRALGALEGPFDLVVVATGALEGAGHPPEKALKEVTPEALAAQFAVNAMGPLLVLKHAARLIPRDRRAVVAVLSARVGSIGDNGLGGWYAYRMAKAALNQGLHTAAIELGRSHRHCVCVALHPGTVATPFTAAYAGRHKTVPPEVAAENLLGVIDGLGPEESGRFFDWAGQAVPW</sequence>
<dbReference type="RefSeq" id="WP_125407168.1">
    <property type="nucleotide sequence ID" value="NZ_JBEHHI010000002.1"/>
</dbReference>
<dbReference type="Proteomes" id="UP001560019">
    <property type="component" value="Unassembled WGS sequence"/>
</dbReference>
<keyword evidence="2" id="KW-1185">Reference proteome</keyword>
<dbReference type="PRINTS" id="PR00081">
    <property type="entry name" value="GDHRDH"/>
</dbReference>
<accession>A0ABV3XU10</accession>
<name>A0ABV3XU10_9RHOB</name>
<protein>
    <submittedName>
        <fullName evidence="1">NAD(P)-dependent dehydrogenase (Short-subunit alcohol dehydrogenase family)</fullName>
    </submittedName>
</protein>
<dbReference type="InterPro" id="IPR036291">
    <property type="entry name" value="NAD(P)-bd_dom_sf"/>
</dbReference>
<evidence type="ECO:0000313" key="1">
    <source>
        <dbReference type="EMBL" id="MEX5728822.1"/>
    </source>
</evidence>
<evidence type="ECO:0000313" key="2">
    <source>
        <dbReference type="Proteomes" id="UP001560019"/>
    </source>
</evidence>
<dbReference type="SUPFAM" id="SSF51735">
    <property type="entry name" value="NAD(P)-binding Rossmann-fold domains"/>
    <property type="match status" value="1"/>
</dbReference>
<dbReference type="PANTHER" id="PTHR43544:SF12">
    <property type="entry name" value="NAD(P)-BINDING ROSSMANN-FOLD SUPERFAMILY PROTEIN"/>
    <property type="match status" value="1"/>
</dbReference>
<dbReference type="Gene3D" id="3.40.50.720">
    <property type="entry name" value="NAD(P)-binding Rossmann-like Domain"/>
    <property type="match status" value="1"/>
</dbReference>
<dbReference type="InterPro" id="IPR051468">
    <property type="entry name" value="Fungal_SecMetab_SDRs"/>
</dbReference>
<comment type="caution">
    <text evidence="1">The sequence shown here is derived from an EMBL/GenBank/DDBJ whole genome shotgun (WGS) entry which is preliminary data.</text>
</comment>
<proteinExistence type="predicted"/>
<gene>
    <name evidence="1" type="ORF">Ga0609869_002175</name>
</gene>
<organism evidence="1 2">
    <name type="scientific">Rhodovulum iodosum</name>
    <dbReference type="NCBI Taxonomy" id="68291"/>
    <lineage>
        <taxon>Bacteria</taxon>
        <taxon>Pseudomonadati</taxon>
        <taxon>Pseudomonadota</taxon>
        <taxon>Alphaproteobacteria</taxon>
        <taxon>Rhodobacterales</taxon>
        <taxon>Paracoccaceae</taxon>
        <taxon>Rhodovulum</taxon>
    </lineage>
</organism>
<dbReference type="Pfam" id="PF13561">
    <property type="entry name" value="adh_short_C2"/>
    <property type="match status" value="1"/>
</dbReference>
<reference evidence="1 2" key="1">
    <citation type="submission" date="2024-06" db="EMBL/GenBank/DDBJ databases">
        <title>Genome of Rhodovulum iodosum, a marine photoferrotroph.</title>
        <authorList>
            <person name="Bianchini G."/>
            <person name="Nikeleit V."/>
            <person name="Kappler A."/>
            <person name="Bryce C."/>
            <person name="Sanchez-Baracaldo P."/>
        </authorList>
    </citation>
    <scope>NUCLEOTIDE SEQUENCE [LARGE SCALE GENOMIC DNA]</scope>
    <source>
        <strain evidence="1 2">UT/N1</strain>
    </source>
</reference>
<dbReference type="PANTHER" id="PTHR43544">
    <property type="entry name" value="SHORT-CHAIN DEHYDROGENASE/REDUCTASE"/>
    <property type="match status" value="1"/>
</dbReference>
<dbReference type="EMBL" id="JBEHHI010000002">
    <property type="protein sequence ID" value="MEX5728822.1"/>
    <property type="molecule type" value="Genomic_DNA"/>
</dbReference>